<comment type="caution">
    <text evidence="2">The sequence shown here is derived from an EMBL/GenBank/DDBJ whole genome shotgun (WGS) entry which is preliminary data.</text>
</comment>
<protein>
    <submittedName>
        <fullName evidence="2">Uncharacterized protein</fullName>
    </submittedName>
</protein>
<organism evidence="2 3">
    <name type="scientific">Ilex paraguariensis</name>
    <name type="common">yerba mate</name>
    <dbReference type="NCBI Taxonomy" id="185542"/>
    <lineage>
        <taxon>Eukaryota</taxon>
        <taxon>Viridiplantae</taxon>
        <taxon>Streptophyta</taxon>
        <taxon>Embryophyta</taxon>
        <taxon>Tracheophyta</taxon>
        <taxon>Spermatophyta</taxon>
        <taxon>Magnoliopsida</taxon>
        <taxon>eudicotyledons</taxon>
        <taxon>Gunneridae</taxon>
        <taxon>Pentapetalae</taxon>
        <taxon>asterids</taxon>
        <taxon>campanulids</taxon>
        <taxon>Aquifoliales</taxon>
        <taxon>Aquifoliaceae</taxon>
        <taxon>Ilex</taxon>
    </lineage>
</organism>
<sequence>MKSVAVQLDKPHEDVANRIDMGENFEETQLSQETEGRGNQLIVVGGMQCLSVGSFDNIGGGEFCGLDKQVSLSSGGIVRRIDPPNKGYWFDDGSLLRRSRSMGQMKDINDNDSVDSKSNSLEVGPLDFTDKLRPR</sequence>
<dbReference type="Proteomes" id="UP001642360">
    <property type="component" value="Unassembled WGS sequence"/>
</dbReference>
<evidence type="ECO:0000256" key="1">
    <source>
        <dbReference type="SAM" id="MobiDB-lite"/>
    </source>
</evidence>
<name>A0ABC8UP19_9AQUA</name>
<feature type="non-terminal residue" evidence="2">
    <location>
        <position position="135"/>
    </location>
</feature>
<evidence type="ECO:0000313" key="2">
    <source>
        <dbReference type="EMBL" id="CAK9182807.1"/>
    </source>
</evidence>
<dbReference type="EMBL" id="CAUOFW020008443">
    <property type="protein sequence ID" value="CAK9182807.1"/>
    <property type="molecule type" value="Genomic_DNA"/>
</dbReference>
<gene>
    <name evidence="2" type="ORF">ILEXP_LOCUS53026</name>
</gene>
<dbReference type="AlphaFoldDB" id="A0ABC8UP19"/>
<feature type="region of interest" description="Disordered" evidence="1">
    <location>
        <begin position="101"/>
        <end position="135"/>
    </location>
</feature>
<accession>A0ABC8UP19</accession>
<keyword evidence="3" id="KW-1185">Reference proteome</keyword>
<proteinExistence type="predicted"/>
<reference evidence="2 3" key="1">
    <citation type="submission" date="2024-02" db="EMBL/GenBank/DDBJ databases">
        <authorList>
            <person name="Vignale AGUSTIN F."/>
            <person name="Sosa J E."/>
            <person name="Modenutti C."/>
        </authorList>
    </citation>
    <scope>NUCLEOTIDE SEQUENCE [LARGE SCALE GENOMIC DNA]</scope>
</reference>
<evidence type="ECO:0000313" key="3">
    <source>
        <dbReference type="Proteomes" id="UP001642360"/>
    </source>
</evidence>